<feature type="domain" description="Protein kinase" evidence="3">
    <location>
        <begin position="246"/>
        <end position="514"/>
    </location>
</feature>
<evidence type="ECO:0000313" key="4">
    <source>
        <dbReference type="EMBL" id="PIN25719.1"/>
    </source>
</evidence>
<evidence type="ECO:0000256" key="2">
    <source>
        <dbReference type="SAM" id="MobiDB-lite"/>
    </source>
</evidence>
<keyword evidence="4" id="KW-0418">Kinase</keyword>
<dbReference type="PANTHER" id="PTHR47987:SF11">
    <property type="entry name" value="RECEPTOR-LIKE CYTOSOLIC SERINE_THREONINE-PROTEIN KINASE RBK1 ISOFORM X1"/>
    <property type="match status" value="1"/>
</dbReference>
<dbReference type="Gene3D" id="1.10.510.10">
    <property type="entry name" value="Transferase(Phosphotransferase) domain 1"/>
    <property type="match status" value="1"/>
</dbReference>
<gene>
    <name evidence="4" type="ORF">CDL12_01513</name>
</gene>
<dbReference type="InterPro" id="IPR017441">
    <property type="entry name" value="Protein_kinase_ATP_BS"/>
</dbReference>
<dbReference type="STRING" id="429701.A0A2G9I7J0"/>
<evidence type="ECO:0000256" key="1">
    <source>
        <dbReference type="PROSITE-ProRule" id="PRU10141"/>
    </source>
</evidence>
<dbReference type="InterPro" id="IPR000719">
    <property type="entry name" value="Prot_kinase_dom"/>
</dbReference>
<feature type="compositionally biased region" description="Low complexity" evidence="2">
    <location>
        <begin position="188"/>
        <end position="206"/>
    </location>
</feature>
<keyword evidence="1" id="KW-0547">Nucleotide-binding</keyword>
<feature type="binding site" evidence="1">
    <location>
        <position position="277"/>
    </location>
    <ligand>
        <name>ATP</name>
        <dbReference type="ChEBI" id="CHEBI:30616"/>
    </ligand>
</feature>
<dbReference type="InterPro" id="IPR011009">
    <property type="entry name" value="Kinase-like_dom_sf"/>
</dbReference>
<dbReference type="Proteomes" id="UP000231279">
    <property type="component" value="Unassembled WGS sequence"/>
</dbReference>
<comment type="caution">
    <text evidence="4">The sequence shown here is derived from an EMBL/GenBank/DDBJ whole genome shotgun (WGS) entry which is preliminary data.</text>
</comment>
<dbReference type="PROSITE" id="PS00107">
    <property type="entry name" value="PROTEIN_KINASE_ATP"/>
    <property type="match status" value="1"/>
</dbReference>
<name>A0A2G9I7J0_9LAMI</name>
<accession>A0A2G9I7J0</accession>
<keyword evidence="1" id="KW-0067">ATP-binding</keyword>
<dbReference type="PROSITE" id="PS50011">
    <property type="entry name" value="PROTEIN_KINASE_DOM"/>
    <property type="match status" value="1"/>
</dbReference>
<dbReference type="SUPFAM" id="SSF56112">
    <property type="entry name" value="Protein kinase-like (PK-like)"/>
    <property type="match status" value="1"/>
</dbReference>
<dbReference type="Pfam" id="PF00069">
    <property type="entry name" value="Pkinase"/>
    <property type="match status" value="1"/>
</dbReference>
<dbReference type="PANTHER" id="PTHR47987">
    <property type="entry name" value="OS08G0249100 PROTEIN"/>
    <property type="match status" value="1"/>
</dbReference>
<keyword evidence="4" id="KW-0808">Transferase</keyword>
<keyword evidence="5" id="KW-1185">Reference proteome</keyword>
<dbReference type="OrthoDB" id="4062651at2759"/>
<dbReference type="Gene3D" id="3.30.200.20">
    <property type="entry name" value="Phosphorylase Kinase, domain 1"/>
    <property type="match status" value="1"/>
</dbReference>
<evidence type="ECO:0000313" key="5">
    <source>
        <dbReference type="Proteomes" id="UP000231279"/>
    </source>
</evidence>
<keyword evidence="4" id="KW-0723">Serine/threonine-protein kinase</keyword>
<dbReference type="GO" id="GO:0004674">
    <property type="term" value="F:protein serine/threonine kinase activity"/>
    <property type="evidence" value="ECO:0007669"/>
    <property type="project" value="UniProtKB-KW"/>
</dbReference>
<protein>
    <submittedName>
        <fullName evidence="4">Serine/threonine protein kinase</fullName>
        <ecNumber evidence="4">2.7.11.1</ecNumber>
    </submittedName>
</protein>
<dbReference type="InterPro" id="IPR046958">
    <property type="entry name" value="RBK1/2/STUNTED"/>
</dbReference>
<reference evidence="5" key="1">
    <citation type="journal article" date="2018" name="Gigascience">
        <title>Genome assembly of the Pink Ipe (Handroanthus impetiginosus, Bignoniaceae), a highly valued, ecologically keystone Neotropical timber forest tree.</title>
        <authorList>
            <person name="Silva-Junior O.B."/>
            <person name="Grattapaglia D."/>
            <person name="Novaes E."/>
            <person name="Collevatti R.G."/>
        </authorList>
    </citation>
    <scope>NUCLEOTIDE SEQUENCE [LARGE SCALE GENOMIC DNA]</scope>
    <source>
        <strain evidence="5">cv. UFG-1</strain>
    </source>
</reference>
<sequence length="514" mass="57655">MDGNLRKSRRIFSWLGRREVNKRRIIVGLKSDNYSREMLLRLLHFVVVRGDSVLAVHVQKSDDSFDPNMFHIHEDLCKSKQVDFEVKICSGSCHITELSHQVRITFATILAVGCSDKCPKNPTISKWLKALPPTCKLLIMDNGGKILCQEMGTSQEGSCSKVLQPSISSLSEPSTHDRSGTRPLIRKSSSMPSPSTASTSQQTTTAKPENNINISPKLFHRLAMLEAKGYGRHFTFEELNCATKNFGRNMLIGEGAHSLVYKAVLENGQAAAVRVLKTSQYSEELFFREVEILSGLRHDNIIQLIGFCCCKKMYAIVYNLLNSSLKQRVNQLKWSERMQLAVGVAKALEYLHSCNPPIVHKDVNSSNILLSEDGKPQLSEFGVATPTHQPSPPKKPIHVIGRSGYLAPEYVMYGKVDEKIDVYSYGVVLLELITGKAAFQTSPVSNQESLVPWARSLLHCGQYERLIDPNLKEDYNKDEMRTLMIAARLCLLHSSSRRPTMKTVRINSPCDKMS</sequence>
<dbReference type="EMBL" id="NKXS01000186">
    <property type="protein sequence ID" value="PIN25719.1"/>
    <property type="molecule type" value="Genomic_DNA"/>
</dbReference>
<evidence type="ECO:0000259" key="3">
    <source>
        <dbReference type="PROSITE" id="PS50011"/>
    </source>
</evidence>
<organism evidence="4 5">
    <name type="scientific">Handroanthus impetiginosus</name>
    <dbReference type="NCBI Taxonomy" id="429701"/>
    <lineage>
        <taxon>Eukaryota</taxon>
        <taxon>Viridiplantae</taxon>
        <taxon>Streptophyta</taxon>
        <taxon>Embryophyta</taxon>
        <taxon>Tracheophyta</taxon>
        <taxon>Spermatophyta</taxon>
        <taxon>Magnoliopsida</taxon>
        <taxon>eudicotyledons</taxon>
        <taxon>Gunneridae</taxon>
        <taxon>Pentapetalae</taxon>
        <taxon>asterids</taxon>
        <taxon>lamiids</taxon>
        <taxon>Lamiales</taxon>
        <taxon>Bignoniaceae</taxon>
        <taxon>Crescentiina</taxon>
        <taxon>Tabebuia alliance</taxon>
        <taxon>Handroanthus</taxon>
    </lineage>
</organism>
<dbReference type="GO" id="GO:0005524">
    <property type="term" value="F:ATP binding"/>
    <property type="evidence" value="ECO:0007669"/>
    <property type="project" value="UniProtKB-UniRule"/>
</dbReference>
<dbReference type="EC" id="2.7.11.1" evidence="4"/>
<dbReference type="AlphaFoldDB" id="A0A2G9I7J0"/>
<feature type="region of interest" description="Disordered" evidence="2">
    <location>
        <begin position="166"/>
        <end position="211"/>
    </location>
</feature>
<proteinExistence type="predicted"/>
<dbReference type="FunFam" id="1.10.510.10:FF:000095">
    <property type="entry name" value="protein STRUBBELIG-RECEPTOR FAMILY 8"/>
    <property type="match status" value="1"/>
</dbReference>